<protein>
    <submittedName>
        <fullName evidence="3">Uncharacterized protein</fullName>
    </submittedName>
</protein>
<sequence>MVDENQSSNDKTNEEKDSVKTNKRGGFFSSFMTFSIWLVIGSTLLWNWDGFWQTDIKFLNETQKGFFPSKYSEEQLKVSRISRNNKLIDDINDRLERAEKRSESEVVKALQERDIALSELDKAKTELNSYLERENTKCRYYDSALRMIDHLTKKYSEDELGRVLSCTSFECEKILYYRKEATAICN</sequence>
<feature type="coiled-coil region" evidence="1">
    <location>
        <begin position="81"/>
        <end position="133"/>
    </location>
</feature>
<reference evidence="4" key="1">
    <citation type="journal article" date="2019" name="Int. J. Syst. Evol. Microbiol.">
        <title>The Global Catalogue of Microorganisms (GCM) 10K type strain sequencing project: providing services to taxonomists for standard genome sequencing and annotation.</title>
        <authorList>
            <consortium name="The Broad Institute Genomics Platform"/>
            <consortium name="The Broad Institute Genome Sequencing Center for Infectious Disease"/>
            <person name="Wu L."/>
            <person name="Ma J."/>
        </authorList>
    </citation>
    <scope>NUCLEOTIDE SEQUENCE [LARGE SCALE GENOMIC DNA]</scope>
    <source>
        <strain evidence="4">JCM 32226</strain>
    </source>
</reference>
<name>A0ABP8PXD3_9GAMM</name>
<dbReference type="Proteomes" id="UP001501321">
    <property type="component" value="Unassembled WGS sequence"/>
</dbReference>
<keyword evidence="4" id="KW-1185">Reference proteome</keyword>
<keyword evidence="1" id="KW-0175">Coiled coil</keyword>
<dbReference type="EMBL" id="BAABFC010000003">
    <property type="protein sequence ID" value="GAA4494598.1"/>
    <property type="molecule type" value="Genomic_DNA"/>
</dbReference>
<evidence type="ECO:0000256" key="2">
    <source>
        <dbReference type="SAM" id="Phobius"/>
    </source>
</evidence>
<gene>
    <name evidence="3" type="ORF">GCM10023095_06470</name>
</gene>
<keyword evidence="2" id="KW-0812">Transmembrane</keyword>
<feature type="transmembrane region" description="Helical" evidence="2">
    <location>
        <begin position="27"/>
        <end position="48"/>
    </location>
</feature>
<keyword evidence="2" id="KW-0472">Membrane</keyword>
<evidence type="ECO:0000256" key="1">
    <source>
        <dbReference type="SAM" id="Coils"/>
    </source>
</evidence>
<comment type="caution">
    <text evidence="3">The sequence shown here is derived from an EMBL/GenBank/DDBJ whole genome shotgun (WGS) entry which is preliminary data.</text>
</comment>
<proteinExistence type="predicted"/>
<accession>A0ABP8PXD3</accession>
<organism evidence="3 4">
    <name type="scientific">Pseudaeromonas paramecii</name>
    <dbReference type="NCBI Taxonomy" id="2138166"/>
    <lineage>
        <taxon>Bacteria</taxon>
        <taxon>Pseudomonadati</taxon>
        <taxon>Pseudomonadota</taxon>
        <taxon>Gammaproteobacteria</taxon>
        <taxon>Aeromonadales</taxon>
        <taxon>Aeromonadaceae</taxon>
        <taxon>Pseudaeromonas</taxon>
    </lineage>
</organism>
<evidence type="ECO:0000313" key="4">
    <source>
        <dbReference type="Proteomes" id="UP001501321"/>
    </source>
</evidence>
<keyword evidence="2" id="KW-1133">Transmembrane helix</keyword>
<evidence type="ECO:0000313" key="3">
    <source>
        <dbReference type="EMBL" id="GAA4494598.1"/>
    </source>
</evidence>
<dbReference type="RefSeq" id="WP_345010003.1">
    <property type="nucleotide sequence ID" value="NZ_BAABFC010000003.1"/>
</dbReference>